<keyword evidence="3" id="KW-1003">Cell membrane</keyword>
<feature type="transmembrane region" description="Helical" evidence="7">
    <location>
        <begin position="57"/>
        <end position="80"/>
    </location>
</feature>
<dbReference type="OrthoDB" id="9792509at2"/>
<accession>A0A4Q9VM62</accession>
<protein>
    <submittedName>
        <fullName evidence="9">ABC transporter permease</fullName>
    </submittedName>
</protein>
<feature type="transmembrane region" description="Helical" evidence="7">
    <location>
        <begin position="211"/>
        <end position="234"/>
    </location>
</feature>
<evidence type="ECO:0000256" key="6">
    <source>
        <dbReference type="ARBA" id="ARBA00023136"/>
    </source>
</evidence>
<keyword evidence="4 7" id="KW-0812">Transmembrane</keyword>
<name>A0A4Q9VM62_9HYPH</name>
<dbReference type="InterPro" id="IPR000515">
    <property type="entry name" value="MetI-like"/>
</dbReference>
<organism evidence="9 10">
    <name type="scientific">Siculibacillus lacustris</name>
    <dbReference type="NCBI Taxonomy" id="1549641"/>
    <lineage>
        <taxon>Bacteria</taxon>
        <taxon>Pseudomonadati</taxon>
        <taxon>Pseudomonadota</taxon>
        <taxon>Alphaproteobacteria</taxon>
        <taxon>Hyphomicrobiales</taxon>
        <taxon>Ancalomicrobiaceae</taxon>
        <taxon>Siculibacillus</taxon>
    </lineage>
</organism>
<evidence type="ECO:0000313" key="10">
    <source>
        <dbReference type="Proteomes" id="UP000292781"/>
    </source>
</evidence>
<dbReference type="InterPro" id="IPR035906">
    <property type="entry name" value="MetI-like_sf"/>
</dbReference>
<keyword evidence="6 7" id="KW-0472">Membrane</keyword>
<comment type="caution">
    <text evidence="9">The sequence shown here is derived from an EMBL/GenBank/DDBJ whole genome shotgun (WGS) entry which is preliminary data.</text>
</comment>
<feature type="transmembrane region" description="Helical" evidence="7">
    <location>
        <begin position="117"/>
        <end position="138"/>
    </location>
</feature>
<evidence type="ECO:0000256" key="7">
    <source>
        <dbReference type="SAM" id="Phobius"/>
    </source>
</evidence>
<proteinExistence type="predicted"/>
<keyword evidence="10" id="KW-1185">Reference proteome</keyword>
<dbReference type="PANTHER" id="PTHR30151">
    <property type="entry name" value="ALKANE SULFONATE ABC TRANSPORTER-RELATED, MEMBRANE SUBUNIT"/>
    <property type="match status" value="1"/>
</dbReference>
<feature type="transmembrane region" description="Helical" evidence="7">
    <location>
        <begin position="86"/>
        <end position="105"/>
    </location>
</feature>
<dbReference type="GO" id="GO:0055085">
    <property type="term" value="P:transmembrane transport"/>
    <property type="evidence" value="ECO:0007669"/>
    <property type="project" value="InterPro"/>
</dbReference>
<evidence type="ECO:0000256" key="5">
    <source>
        <dbReference type="ARBA" id="ARBA00022989"/>
    </source>
</evidence>
<evidence type="ECO:0000256" key="3">
    <source>
        <dbReference type="ARBA" id="ARBA00022475"/>
    </source>
</evidence>
<keyword evidence="2" id="KW-0813">Transport</keyword>
<dbReference type="Proteomes" id="UP000292781">
    <property type="component" value="Unassembled WGS sequence"/>
</dbReference>
<feature type="transmembrane region" description="Helical" evidence="7">
    <location>
        <begin position="303"/>
        <end position="325"/>
    </location>
</feature>
<dbReference type="GO" id="GO:0005886">
    <property type="term" value="C:plasma membrane"/>
    <property type="evidence" value="ECO:0007669"/>
    <property type="project" value="UniProtKB-SubCell"/>
</dbReference>
<dbReference type="Gene3D" id="1.10.3720.10">
    <property type="entry name" value="MetI-like"/>
    <property type="match status" value="1"/>
</dbReference>
<feature type="transmembrane region" description="Helical" evidence="7">
    <location>
        <begin position="180"/>
        <end position="199"/>
    </location>
</feature>
<comment type="subcellular location">
    <subcellularLocation>
        <location evidence="1">Cell membrane</location>
        <topology evidence="1">Multi-pass membrane protein</topology>
    </subcellularLocation>
</comment>
<feature type="transmembrane region" description="Helical" evidence="7">
    <location>
        <begin position="32"/>
        <end position="50"/>
    </location>
</feature>
<evidence type="ECO:0000313" key="9">
    <source>
        <dbReference type="EMBL" id="TBW36656.1"/>
    </source>
</evidence>
<keyword evidence="5 7" id="KW-1133">Transmembrane helix</keyword>
<dbReference type="SUPFAM" id="SSF161098">
    <property type="entry name" value="MetI-like"/>
    <property type="match status" value="1"/>
</dbReference>
<sequence>MSTTRLAAIATGALTLLGGLAPLTPKVTWSALPLPALLLAIAVVLGAGVLPRLVDGFAVAVATLVTAATAVALLIAAHAPSVAGEVGVGFVITLIALWLGSWALIERLTVWRPTSPALARLADAAVPIVFGAFLFLFWEVITVGFGVPAVLLPPPSQIAVRFATSLPILGADFFQTVVRAAIPGWAIGSAAGILVALLADRVPFLGRGLIPLGDFVSALPLVGIAPIMVMWFGFDWQSKAAVVVLMTFFPALVNTVAGLAAAGRLERDLMHSYGASWGQTLVKLRLPAAGPHIFAALKLNSTFALIGALVAEFFGTPIVGMGFRISTEVGRMGLDMVWAEIAMAAITGSTLYSVLASIERRVTFWHPSNRGR</sequence>
<evidence type="ECO:0000256" key="2">
    <source>
        <dbReference type="ARBA" id="ARBA00022448"/>
    </source>
</evidence>
<feature type="transmembrane region" description="Helical" evidence="7">
    <location>
        <begin position="337"/>
        <end position="358"/>
    </location>
</feature>
<reference evidence="9 10" key="1">
    <citation type="submission" date="2019-02" db="EMBL/GenBank/DDBJ databases">
        <title>Siculibacillus lacustris gen. nov., sp. nov., a new rosette-forming bacterium isolated from a freshwater crater lake (Lake St. Ana, Romania).</title>
        <authorList>
            <person name="Felfoldi T."/>
            <person name="Marton Z."/>
            <person name="Szabo A."/>
            <person name="Mentes A."/>
            <person name="Boka K."/>
            <person name="Marialigeti K."/>
            <person name="Mathe I."/>
            <person name="Koncz M."/>
            <person name="Schumann P."/>
            <person name="Toth E."/>
        </authorList>
    </citation>
    <scope>NUCLEOTIDE SEQUENCE [LARGE SCALE GENOMIC DNA]</scope>
    <source>
        <strain evidence="9 10">SA-279</strain>
    </source>
</reference>
<evidence type="ECO:0000259" key="8">
    <source>
        <dbReference type="Pfam" id="PF00528"/>
    </source>
</evidence>
<gene>
    <name evidence="9" type="ORF">EYW49_13710</name>
</gene>
<evidence type="ECO:0000256" key="4">
    <source>
        <dbReference type="ARBA" id="ARBA00022692"/>
    </source>
</evidence>
<evidence type="ECO:0000256" key="1">
    <source>
        <dbReference type="ARBA" id="ARBA00004651"/>
    </source>
</evidence>
<dbReference type="EMBL" id="SJFN01000019">
    <property type="protein sequence ID" value="TBW36656.1"/>
    <property type="molecule type" value="Genomic_DNA"/>
</dbReference>
<feature type="domain" description="ABC transmembrane type-1" evidence="8">
    <location>
        <begin position="189"/>
        <end position="362"/>
    </location>
</feature>
<dbReference type="PANTHER" id="PTHR30151:SF0">
    <property type="entry name" value="ABC TRANSPORTER PERMEASE PROTEIN MJ0413-RELATED"/>
    <property type="match status" value="1"/>
</dbReference>
<dbReference type="AlphaFoldDB" id="A0A4Q9VM62"/>
<dbReference type="Pfam" id="PF00528">
    <property type="entry name" value="BPD_transp_1"/>
    <property type="match status" value="1"/>
</dbReference>
<feature type="transmembrane region" description="Helical" evidence="7">
    <location>
        <begin position="240"/>
        <end position="262"/>
    </location>
</feature>